<reference evidence="1" key="1">
    <citation type="submission" date="2017-09" db="EMBL/GenBank/DDBJ databases">
        <title>Contemporary evolution of a Lepidopteran species, Heliothis virescens, in response to modern agricultural practices.</title>
        <authorList>
            <person name="Fritz M.L."/>
            <person name="Deyonke A.M."/>
            <person name="Papanicolaou A."/>
            <person name="Micinski S."/>
            <person name="Westbrook J."/>
            <person name="Gould F."/>
        </authorList>
    </citation>
    <scope>NUCLEOTIDE SEQUENCE [LARGE SCALE GENOMIC DNA]</scope>
    <source>
        <strain evidence="1">HvINT-</strain>
        <tissue evidence="1">Whole body</tissue>
    </source>
</reference>
<proteinExistence type="predicted"/>
<dbReference type="AlphaFoldDB" id="A0A2A4K7G7"/>
<protein>
    <submittedName>
        <fullName evidence="1">Uncharacterized protein</fullName>
    </submittedName>
</protein>
<evidence type="ECO:0000313" key="1">
    <source>
        <dbReference type="EMBL" id="PCG79713.1"/>
    </source>
</evidence>
<comment type="caution">
    <text evidence="1">The sequence shown here is derived from an EMBL/GenBank/DDBJ whole genome shotgun (WGS) entry which is preliminary data.</text>
</comment>
<gene>
    <name evidence="1" type="ORF">B5V51_14417</name>
</gene>
<accession>A0A2A4K7G7</accession>
<sequence>MFETLDEVEGVRLQLELRHLGEQAVQAPLCRRAGLAAPAPRRRQALCASDEVEGVRLQLELRHLGEQAVQAPLCRRAGLAAPAPRRRQALCARRCAAAPASPRPPHAGARRCVRQCTYVGSSDEVEGVRLQLELRHLGEQAVQAPLCRRAGLAAPAPRRRQALCARRCAAAPASPRPPHAGARRCVRQCTYVGSSDEVEGVRLQLELRHLGEQAVQAPLCRRAGLAAPAPRRRQALCARRCAAAPASPRPPHAGARRCVRQCTYVGSSDEVEGVRLQLELRHLGEQAVQAPLCRRAGLAAPAPRRRQALCARRCAAAPASPRPPHAGARRCVRQCTYVGSSDEVEGVRLQLELRHLGEQAVQAPLCRRAGLAAPAPRRRQALCARRCAAAPASPRPPHAGARRCVRQCTYVGSSDEVEGVRLQLELRHLGEQAVQAPLCRRAGLAAPAPRRRQALCARRCAAAPASPRPPHAGARRCVRQCTYVGSSDEVEGVRLQLELRHLGEQAVQAPLCRRAGLAAPAPRRRQRAARRQALRHVPRHLGTVPKCWQWRKNRSF</sequence>
<dbReference type="EMBL" id="NWSH01000088">
    <property type="protein sequence ID" value="PCG79713.1"/>
    <property type="molecule type" value="Genomic_DNA"/>
</dbReference>
<dbReference type="STRING" id="7102.A0A2A4K7G7"/>
<organism evidence="1">
    <name type="scientific">Heliothis virescens</name>
    <name type="common">Tobacco budworm moth</name>
    <dbReference type="NCBI Taxonomy" id="7102"/>
    <lineage>
        <taxon>Eukaryota</taxon>
        <taxon>Metazoa</taxon>
        <taxon>Ecdysozoa</taxon>
        <taxon>Arthropoda</taxon>
        <taxon>Hexapoda</taxon>
        <taxon>Insecta</taxon>
        <taxon>Pterygota</taxon>
        <taxon>Neoptera</taxon>
        <taxon>Endopterygota</taxon>
        <taxon>Lepidoptera</taxon>
        <taxon>Glossata</taxon>
        <taxon>Ditrysia</taxon>
        <taxon>Noctuoidea</taxon>
        <taxon>Noctuidae</taxon>
        <taxon>Heliothinae</taxon>
        <taxon>Heliothis</taxon>
    </lineage>
</organism>
<name>A0A2A4K7G7_HELVI</name>